<name>A0A7S2Z823_9CHLO</name>
<evidence type="ECO:0000256" key="1">
    <source>
        <dbReference type="ARBA" id="ARBA00009737"/>
    </source>
</evidence>
<gene>
    <name evidence="2" type="ORF">CLAU1311_LOCUS8871</name>
</gene>
<comment type="similarity">
    <text evidence="1">Belongs to the REF/SRPP family.</text>
</comment>
<dbReference type="Pfam" id="PF05755">
    <property type="entry name" value="REF"/>
    <property type="match status" value="1"/>
</dbReference>
<dbReference type="PANTHER" id="PTHR33732:SF2">
    <property type="entry name" value="REF_SRPP-LIKE PROTEIN"/>
    <property type="match status" value="1"/>
</dbReference>
<reference evidence="2" key="1">
    <citation type="submission" date="2021-01" db="EMBL/GenBank/DDBJ databases">
        <authorList>
            <person name="Corre E."/>
            <person name="Pelletier E."/>
            <person name="Niang G."/>
            <person name="Scheremetjew M."/>
            <person name="Finn R."/>
            <person name="Kale V."/>
            <person name="Holt S."/>
            <person name="Cochrane G."/>
            <person name="Meng A."/>
            <person name="Brown T."/>
            <person name="Cohen L."/>
        </authorList>
    </citation>
    <scope>NUCLEOTIDE SEQUENCE</scope>
    <source>
        <strain evidence="2">RCC856</strain>
    </source>
</reference>
<dbReference type="InterPro" id="IPR008802">
    <property type="entry name" value="REF"/>
</dbReference>
<proteinExistence type="inferred from homology"/>
<sequence length="194" mass="21262">MAAATESTTTEELKRLGFVYEYGALATDTFAKFYDLAKKQAPSSLTPGIETIETSIMSYGTPIVGKAKEVAPKILTAADKRIDAVVGQATENVNSFKKGREEYLTKIEKLIEEIKTLKFMSSFSDVQAKLVEKVNELWGMITSNPKVDAAVKESVKRVCDVHGKVVSSKTYKNVHENVVKGLDSSYLKPVEASS</sequence>
<dbReference type="AlphaFoldDB" id="A0A7S2Z823"/>
<accession>A0A7S2Z823</accession>
<evidence type="ECO:0000313" key="2">
    <source>
        <dbReference type="EMBL" id="CAE0028061.1"/>
    </source>
</evidence>
<protein>
    <submittedName>
        <fullName evidence="2">Uncharacterized protein</fullName>
    </submittedName>
</protein>
<dbReference type="EMBL" id="HBHU01013614">
    <property type="protein sequence ID" value="CAE0028061.1"/>
    <property type="molecule type" value="Transcribed_RNA"/>
</dbReference>
<dbReference type="PANTHER" id="PTHR33732">
    <property type="entry name" value="REF/SRPP-LIKE PROTEIN OS05G0151300/LOC_OS05G05940"/>
    <property type="match status" value="1"/>
</dbReference>
<organism evidence="2">
    <name type="scientific">Chloropicon laureae</name>
    <dbReference type="NCBI Taxonomy" id="464258"/>
    <lineage>
        <taxon>Eukaryota</taxon>
        <taxon>Viridiplantae</taxon>
        <taxon>Chlorophyta</taxon>
        <taxon>Chloropicophyceae</taxon>
        <taxon>Chloropicales</taxon>
        <taxon>Chloropicaceae</taxon>
        <taxon>Chloropicon</taxon>
    </lineage>
</organism>